<dbReference type="EMBL" id="KZ305020">
    <property type="protein sequence ID" value="PIA61276.1"/>
    <property type="molecule type" value="Genomic_DNA"/>
</dbReference>
<evidence type="ECO:0000313" key="3">
    <source>
        <dbReference type="Proteomes" id="UP000230069"/>
    </source>
</evidence>
<accession>A0A2G5EZX5</accession>
<dbReference type="InterPro" id="IPR036047">
    <property type="entry name" value="F-box-like_dom_sf"/>
</dbReference>
<sequence length="299" mass="34352">MPFQEKSKTSSYHYQMMNEMNFYNLPEECISTIFALTTPLDVCRCSPISFSVRSAADSNIAWEKFLPSDYQNILSTSVTPIQDFSSKKELYFHLCDSILIDEGRKNFWLERSTGKKCYMLSARELSIPWGHDSLHWCWKFIPQSRFSEVVELRTISWLEIGGKINARMLSPKTTYVAYLVFKIADRAYGLDSVPSETLVEVGNQASTSTTYLRRQNSQKQNLEQVYFTNWIQVPKSRVTDGNAKVPQDRKDGWMEIELGEFFINNGDEGEVKMSLMEIKGSHLKGGLILEGIEVRPKAE</sequence>
<dbReference type="CDD" id="cd22162">
    <property type="entry name" value="F-box_AtSKIP3-like"/>
    <property type="match status" value="1"/>
</dbReference>
<gene>
    <name evidence="2" type="ORF">AQUCO_00300661v1</name>
</gene>
<dbReference type="Pfam" id="PF14299">
    <property type="entry name" value="PP2"/>
    <property type="match status" value="1"/>
</dbReference>
<feature type="domain" description="F-box" evidence="1">
    <location>
        <begin position="19"/>
        <end position="65"/>
    </location>
</feature>
<evidence type="ECO:0000259" key="1">
    <source>
        <dbReference type="PROSITE" id="PS50181"/>
    </source>
</evidence>
<dbReference type="Proteomes" id="UP000230069">
    <property type="component" value="Unassembled WGS sequence"/>
</dbReference>
<dbReference type="OrthoDB" id="1918565at2759"/>
<reference evidence="2 3" key="1">
    <citation type="submission" date="2017-09" db="EMBL/GenBank/DDBJ databases">
        <title>WGS assembly of Aquilegia coerulea Goldsmith.</title>
        <authorList>
            <person name="Hodges S."/>
            <person name="Kramer E."/>
            <person name="Nordborg M."/>
            <person name="Tomkins J."/>
            <person name="Borevitz J."/>
            <person name="Derieg N."/>
            <person name="Yan J."/>
            <person name="Mihaltcheva S."/>
            <person name="Hayes R.D."/>
            <person name="Rokhsar D."/>
        </authorList>
    </citation>
    <scope>NUCLEOTIDE SEQUENCE [LARGE SCALE GENOMIC DNA]</scope>
    <source>
        <strain evidence="3">cv. Goldsmith</strain>
    </source>
</reference>
<dbReference type="PANTHER" id="PTHR32278">
    <property type="entry name" value="F-BOX DOMAIN-CONTAINING PROTEIN"/>
    <property type="match status" value="1"/>
</dbReference>
<organism evidence="2 3">
    <name type="scientific">Aquilegia coerulea</name>
    <name type="common">Rocky mountain columbine</name>
    <dbReference type="NCBI Taxonomy" id="218851"/>
    <lineage>
        <taxon>Eukaryota</taxon>
        <taxon>Viridiplantae</taxon>
        <taxon>Streptophyta</taxon>
        <taxon>Embryophyta</taxon>
        <taxon>Tracheophyta</taxon>
        <taxon>Spermatophyta</taxon>
        <taxon>Magnoliopsida</taxon>
        <taxon>Ranunculales</taxon>
        <taxon>Ranunculaceae</taxon>
        <taxon>Thalictroideae</taxon>
        <taxon>Aquilegia</taxon>
    </lineage>
</organism>
<dbReference type="InParanoid" id="A0A2G5EZX5"/>
<evidence type="ECO:0000313" key="2">
    <source>
        <dbReference type="EMBL" id="PIA61276.1"/>
    </source>
</evidence>
<keyword evidence="3" id="KW-1185">Reference proteome</keyword>
<proteinExistence type="predicted"/>
<dbReference type="AlphaFoldDB" id="A0A2G5EZX5"/>
<dbReference type="InterPro" id="IPR001810">
    <property type="entry name" value="F-box_dom"/>
</dbReference>
<dbReference type="PANTHER" id="PTHR32278:SF11">
    <property type="entry name" value="F-BOX DOMAIN-CONTAINING PROTEIN"/>
    <property type="match status" value="1"/>
</dbReference>
<name>A0A2G5EZX5_AQUCA</name>
<dbReference type="FunCoup" id="A0A2G5EZX5">
    <property type="interactions" value="20"/>
</dbReference>
<dbReference type="SUPFAM" id="SSF81383">
    <property type="entry name" value="F-box domain"/>
    <property type="match status" value="1"/>
</dbReference>
<dbReference type="PROSITE" id="PS50181">
    <property type="entry name" value="FBOX"/>
    <property type="match status" value="1"/>
</dbReference>
<dbReference type="STRING" id="218851.A0A2G5EZX5"/>
<dbReference type="InterPro" id="IPR025886">
    <property type="entry name" value="PP2-like"/>
</dbReference>
<protein>
    <recommendedName>
        <fullName evidence="1">F-box domain-containing protein</fullName>
    </recommendedName>
</protein>